<dbReference type="RefSeq" id="WP_273913037.1">
    <property type="nucleotide sequence ID" value="NZ_JAMDGX010000073.1"/>
</dbReference>
<sequence>MTTLDSNAALIIIDMQKGMLSPQLGRRNNLGAELRIGQLLSGWRASNRPVVHVRHISRAPGSVFWPGQAGCEFQEALAPLAHEHVQEKNVPDAFAATGLERWLRVRGIRQLVMVGVITNNSLEATARSGGNLGFDVIVPPDTTYTYDQADLNGRVWPAEDVHALSLSNLAMDYARVIEASDLLKAI</sequence>
<name>A0ABT5NK92_9PSED</name>
<dbReference type="InterPro" id="IPR000868">
    <property type="entry name" value="Isochorismatase-like_dom"/>
</dbReference>
<organism evidence="3 4">
    <name type="scientific">Pseudomonas fontis</name>
    <dbReference type="NCBI Taxonomy" id="2942633"/>
    <lineage>
        <taxon>Bacteria</taxon>
        <taxon>Pseudomonadati</taxon>
        <taxon>Pseudomonadota</taxon>
        <taxon>Gammaproteobacteria</taxon>
        <taxon>Pseudomonadales</taxon>
        <taxon>Pseudomonadaceae</taxon>
        <taxon>Pseudomonas</taxon>
    </lineage>
</organism>
<accession>A0ABT5NK92</accession>
<dbReference type="GO" id="GO:0016787">
    <property type="term" value="F:hydrolase activity"/>
    <property type="evidence" value="ECO:0007669"/>
    <property type="project" value="UniProtKB-KW"/>
</dbReference>
<dbReference type="CDD" id="cd01014">
    <property type="entry name" value="nicotinamidase_related"/>
    <property type="match status" value="1"/>
</dbReference>
<keyword evidence="4" id="KW-1185">Reference proteome</keyword>
<dbReference type="InterPro" id="IPR050272">
    <property type="entry name" value="Isochorismatase-like_hydrls"/>
</dbReference>
<proteinExistence type="predicted"/>
<dbReference type="Proteomes" id="UP001148203">
    <property type="component" value="Unassembled WGS sequence"/>
</dbReference>
<reference evidence="3 4" key="1">
    <citation type="submission" date="2022-05" db="EMBL/GenBank/DDBJ databases">
        <title>Novel Pseudomonas spp. Isolated from a Rainbow Trout Aquaculture Facility.</title>
        <authorList>
            <person name="Testerman T."/>
            <person name="Graf J."/>
        </authorList>
    </citation>
    <scope>NUCLEOTIDE SEQUENCE [LARGE SCALE GENOMIC DNA]</scope>
    <source>
        <strain evidence="3 4">ID681</strain>
    </source>
</reference>
<evidence type="ECO:0000313" key="3">
    <source>
        <dbReference type="EMBL" id="MDD0988952.1"/>
    </source>
</evidence>
<dbReference type="EMBL" id="JAMDGY010000002">
    <property type="protein sequence ID" value="MDD0988952.1"/>
    <property type="molecule type" value="Genomic_DNA"/>
</dbReference>
<dbReference type="PANTHER" id="PTHR43540:SF1">
    <property type="entry name" value="ISOCHORISMATASE HYDROLASE"/>
    <property type="match status" value="1"/>
</dbReference>
<protein>
    <submittedName>
        <fullName evidence="3">Cysteine hydrolase</fullName>
    </submittedName>
</protein>
<dbReference type="Pfam" id="PF00857">
    <property type="entry name" value="Isochorismatase"/>
    <property type="match status" value="1"/>
</dbReference>
<feature type="domain" description="Isochorismatase-like" evidence="2">
    <location>
        <begin position="8"/>
        <end position="177"/>
    </location>
</feature>
<evidence type="ECO:0000313" key="4">
    <source>
        <dbReference type="Proteomes" id="UP001148203"/>
    </source>
</evidence>
<dbReference type="Gene3D" id="3.40.50.850">
    <property type="entry name" value="Isochorismatase-like"/>
    <property type="match status" value="1"/>
</dbReference>
<keyword evidence="1 3" id="KW-0378">Hydrolase</keyword>
<comment type="caution">
    <text evidence="3">The sequence shown here is derived from an EMBL/GenBank/DDBJ whole genome shotgun (WGS) entry which is preliminary data.</text>
</comment>
<dbReference type="PANTHER" id="PTHR43540">
    <property type="entry name" value="PEROXYUREIDOACRYLATE/UREIDOACRYLATE AMIDOHYDROLASE-RELATED"/>
    <property type="match status" value="1"/>
</dbReference>
<dbReference type="SUPFAM" id="SSF52499">
    <property type="entry name" value="Isochorismatase-like hydrolases"/>
    <property type="match status" value="1"/>
</dbReference>
<gene>
    <name evidence="3" type="ORF">M5G11_00180</name>
</gene>
<evidence type="ECO:0000259" key="2">
    <source>
        <dbReference type="Pfam" id="PF00857"/>
    </source>
</evidence>
<dbReference type="InterPro" id="IPR036380">
    <property type="entry name" value="Isochorismatase-like_sf"/>
</dbReference>
<evidence type="ECO:0000256" key="1">
    <source>
        <dbReference type="ARBA" id="ARBA00022801"/>
    </source>
</evidence>